<feature type="domain" description="SusD-like N-terminal" evidence="8">
    <location>
        <begin position="121"/>
        <end position="233"/>
    </location>
</feature>
<evidence type="ECO:0000313" key="9">
    <source>
        <dbReference type="EMBL" id="RHK22382.1"/>
    </source>
</evidence>
<feature type="domain" description="RagB/SusD" evidence="7">
    <location>
        <begin position="355"/>
        <end position="519"/>
    </location>
</feature>
<dbReference type="SUPFAM" id="SSF48452">
    <property type="entry name" value="TPR-like"/>
    <property type="match status" value="1"/>
</dbReference>
<proteinExistence type="inferred from homology"/>
<keyword evidence="5" id="KW-0998">Cell outer membrane</keyword>
<organism evidence="10 12">
    <name type="scientific">Bacteroides xylanisolvens</name>
    <dbReference type="NCBI Taxonomy" id="371601"/>
    <lineage>
        <taxon>Bacteria</taxon>
        <taxon>Pseudomonadati</taxon>
        <taxon>Bacteroidota</taxon>
        <taxon>Bacteroidia</taxon>
        <taxon>Bacteroidales</taxon>
        <taxon>Bacteroidaceae</taxon>
        <taxon>Bacteroides</taxon>
    </lineage>
</organism>
<evidence type="ECO:0000256" key="2">
    <source>
        <dbReference type="ARBA" id="ARBA00006275"/>
    </source>
</evidence>
<dbReference type="AlphaFoldDB" id="A0A1H4FNE7"/>
<reference evidence="12 13" key="1">
    <citation type="submission" date="2016-10" db="EMBL/GenBank/DDBJ databases">
        <authorList>
            <person name="de Groot N.N."/>
        </authorList>
    </citation>
    <scope>NUCLEOTIDE SEQUENCE [LARGE SCALE GENOMIC DNA]</scope>
    <source>
        <strain evidence="11 13">NLAE-zl-C202</strain>
        <strain evidence="10 12">NLAE-zl-G339</strain>
    </source>
</reference>
<evidence type="ECO:0000256" key="6">
    <source>
        <dbReference type="SAM" id="SignalP"/>
    </source>
</evidence>
<reference evidence="9 14" key="2">
    <citation type="submission" date="2018-08" db="EMBL/GenBank/DDBJ databases">
        <title>A genome reference for cultivated species of the human gut microbiota.</title>
        <authorList>
            <person name="Zou Y."/>
            <person name="Xue W."/>
            <person name="Luo G."/>
        </authorList>
    </citation>
    <scope>NUCLEOTIDE SEQUENCE [LARGE SCALE GENOMIC DNA]</scope>
    <source>
        <strain evidence="9 14">AF46-11NS</strain>
    </source>
</reference>
<keyword evidence="4" id="KW-0472">Membrane</keyword>
<evidence type="ECO:0000313" key="13">
    <source>
        <dbReference type="Proteomes" id="UP000183766"/>
    </source>
</evidence>
<dbReference type="EMBL" id="FOUM01000042">
    <property type="protein sequence ID" value="SFN67173.1"/>
    <property type="molecule type" value="Genomic_DNA"/>
</dbReference>
<evidence type="ECO:0000256" key="3">
    <source>
        <dbReference type="ARBA" id="ARBA00022729"/>
    </source>
</evidence>
<dbReference type="EMBL" id="QRNE01000121">
    <property type="protein sequence ID" value="RHK22382.1"/>
    <property type="molecule type" value="Genomic_DNA"/>
</dbReference>
<gene>
    <name evidence="9" type="ORF">DW075_18165</name>
    <name evidence="10" type="ORF">SAMN04487924_12183</name>
    <name evidence="11" type="ORF">SAMN05216250_1428</name>
</gene>
<dbReference type="EMBL" id="FNRP01000021">
    <property type="protein sequence ID" value="SEA98903.1"/>
    <property type="molecule type" value="Genomic_DNA"/>
</dbReference>
<evidence type="ECO:0000256" key="4">
    <source>
        <dbReference type="ARBA" id="ARBA00023136"/>
    </source>
</evidence>
<name>A0A1H4FNE7_9BACE</name>
<evidence type="ECO:0000313" key="14">
    <source>
        <dbReference type="Proteomes" id="UP000285503"/>
    </source>
</evidence>
<dbReference type="Proteomes" id="UP000183040">
    <property type="component" value="Unassembled WGS sequence"/>
</dbReference>
<dbReference type="GO" id="GO:0009279">
    <property type="term" value="C:cell outer membrane"/>
    <property type="evidence" value="ECO:0007669"/>
    <property type="project" value="UniProtKB-SubCell"/>
</dbReference>
<dbReference type="Gene3D" id="1.25.40.390">
    <property type="match status" value="1"/>
</dbReference>
<protein>
    <submittedName>
        <fullName evidence="9">RagB/SusD family nutrient uptake outer membrane protein</fullName>
    </submittedName>
    <submittedName>
        <fullName evidence="10">Starch-binding associating with outer membrane</fullName>
    </submittedName>
</protein>
<dbReference type="Pfam" id="PF07980">
    <property type="entry name" value="SusD_RagB"/>
    <property type="match status" value="1"/>
</dbReference>
<evidence type="ECO:0000259" key="7">
    <source>
        <dbReference type="Pfam" id="PF07980"/>
    </source>
</evidence>
<dbReference type="Proteomes" id="UP000285503">
    <property type="component" value="Unassembled WGS sequence"/>
</dbReference>
<dbReference type="RefSeq" id="WP_022200204.1">
    <property type="nucleotide sequence ID" value="NZ_CP042282.1"/>
</dbReference>
<comment type="subcellular location">
    <subcellularLocation>
        <location evidence="1">Cell outer membrane</location>
    </subcellularLocation>
</comment>
<dbReference type="PROSITE" id="PS51257">
    <property type="entry name" value="PROKAR_LIPOPROTEIN"/>
    <property type="match status" value="1"/>
</dbReference>
<evidence type="ECO:0000256" key="5">
    <source>
        <dbReference type="ARBA" id="ARBA00023237"/>
    </source>
</evidence>
<evidence type="ECO:0000259" key="8">
    <source>
        <dbReference type="Pfam" id="PF14322"/>
    </source>
</evidence>
<evidence type="ECO:0000313" key="10">
    <source>
        <dbReference type="EMBL" id="SEA98903.1"/>
    </source>
</evidence>
<comment type="similarity">
    <text evidence="2">Belongs to the SusD family.</text>
</comment>
<dbReference type="InterPro" id="IPR033985">
    <property type="entry name" value="SusD-like_N"/>
</dbReference>
<dbReference type="Pfam" id="PF14322">
    <property type="entry name" value="SusD-like_3"/>
    <property type="match status" value="1"/>
</dbReference>
<sequence>MKSNKLCRMKKKIFLPMLVSLQLLFGSCENNFDPYIYGALLQGEYPSTEQEYVSYMMICYLPYTTVWTYDMGSGGLQHGIHIQSGGTVRMFDSTSDICASATTVGADWERFTKGDYSNCFYYWRGNVDDGSNLNHFPKTAQITRMTEIIGTLEKAPLTALTEEKKNNLLGEARLCRGLMMYFLLHVYGPVPVILDPEKVIDPEALSNTVRPSLDEMTQWITDDLEFAAKNAPEVAPDLGRYTRDYARFCLMKHCLNEGEHMEGYYQRAMDMYNELNTGKYDLFKTGSTPYVDLFKNANKFNKEIIMAVSCSPAADGNPKHGNANPFLMWALPSDVAKGDPFPMGGGWFQAFSMDKKYYDAFESNDGRLKTIVTSYKDKNGVIINKDNLGVRWNGYIMNKFPQETMTTFQGTDIPLARWADVLLMYAEAEVRKTGTVPSVAAINAVNQVRNRAGLANLPAVATNTKDAFLDAILIERGHELFYEGNRKIDLIRFNKYAQEMYKAKGVMPTHQYMPIPNYAVEQAVSYGKELKQTWERPGWAEDKSKAQQNIN</sequence>
<dbReference type="InterPro" id="IPR012944">
    <property type="entry name" value="SusD_RagB_dom"/>
</dbReference>
<feature type="chain" id="PRO_5010471839" evidence="6">
    <location>
        <begin position="26"/>
        <end position="551"/>
    </location>
</feature>
<feature type="signal peptide" evidence="6">
    <location>
        <begin position="1"/>
        <end position="25"/>
    </location>
</feature>
<dbReference type="Proteomes" id="UP000183766">
    <property type="component" value="Unassembled WGS sequence"/>
</dbReference>
<dbReference type="InterPro" id="IPR011990">
    <property type="entry name" value="TPR-like_helical_dom_sf"/>
</dbReference>
<evidence type="ECO:0000256" key="1">
    <source>
        <dbReference type="ARBA" id="ARBA00004442"/>
    </source>
</evidence>
<keyword evidence="3 6" id="KW-0732">Signal</keyword>
<evidence type="ECO:0000313" key="12">
    <source>
        <dbReference type="Proteomes" id="UP000183040"/>
    </source>
</evidence>
<accession>A0A1H4FNE7</accession>
<evidence type="ECO:0000313" key="11">
    <source>
        <dbReference type="EMBL" id="SFN67173.1"/>
    </source>
</evidence>